<sequence length="75" mass="8758">MCALSHGKTIVLYVPRRWAPVLATFPVALSSCLWLLFTNFIDAWQQLLQTLRNKLERKRATISYKVIEKSHQIPF</sequence>
<accession>A0AAE0ZJB0</accession>
<evidence type="ECO:0000313" key="3">
    <source>
        <dbReference type="Proteomes" id="UP001283361"/>
    </source>
</evidence>
<protein>
    <submittedName>
        <fullName evidence="2">Uncharacterized protein</fullName>
    </submittedName>
</protein>
<proteinExistence type="predicted"/>
<dbReference type="EMBL" id="JAWDGP010003890">
    <property type="protein sequence ID" value="KAK3769811.1"/>
    <property type="molecule type" value="Genomic_DNA"/>
</dbReference>
<feature type="transmembrane region" description="Helical" evidence="1">
    <location>
        <begin position="18"/>
        <end position="37"/>
    </location>
</feature>
<gene>
    <name evidence="2" type="ORF">RRG08_046916</name>
</gene>
<comment type="caution">
    <text evidence="2">The sequence shown here is derived from an EMBL/GenBank/DDBJ whole genome shotgun (WGS) entry which is preliminary data.</text>
</comment>
<name>A0AAE0ZJB0_9GAST</name>
<keyword evidence="1" id="KW-1133">Transmembrane helix</keyword>
<reference evidence="2" key="1">
    <citation type="journal article" date="2023" name="G3 (Bethesda)">
        <title>A reference genome for the long-term kleptoplast-retaining sea slug Elysia crispata morphotype clarki.</title>
        <authorList>
            <person name="Eastman K.E."/>
            <person name="Pendleton A.L."/>
            <person name="Shaikh M.A."/>
            <person name="Suttiyut T."/>
            <person name="Ogas R."/>
            <person name="Tomko P."/>
            <person name="Gavelis G."/>
            <person name="Widhalm J.R."/>
            <person name="Wisecaver J.H."/>
        </authorList>
    </citation>
    <scope>NUCLEOTIDE SEQUENCE</scope>
    <source>
        <strain evidence="2">ECLA1</strain>
    </source>
</reference>
<organism evidence="2 3">
    <name type="scientific">Elysia crispata</name>
    <name type="common">lettuce slug</name>
    <dbReference type="NCBI Taxonomy" id="231223"/>
    <lineage>
        <taxon>Eukaryota</taxon>
        <taxon>Metazoa</taxon>
        <taxon>Spiralia</taxon>
        <taxon>Lophotrochozoa</taxon>
        <taxon>Mollusca</taxon>
        <taxon>Gastropoda</taxon>
        <taxon>Heterobranchia</taxon>
        <taxon>Euthyneura</taxon>
        <taxon>Panpulmonata</taxon>
        <taxon>Sacoglossa</taxon>
        <taxon>Placobranchoidea</taxon>
        <taxon>Plakobranchidae</taxon>
        <taxon>Elysia</taxon>
    </lineage>
</organism>
<keyword evidence="1" id="KW-0472">Membrane</keyword>
<evidence type="ECO:0000313" key="2">
    <source>
        <dbReference type="EMBL" id="KAK3769811.1"/>
    </source>
</evidence>
<keyword evidence="3" id="KW-1185">Reference proteome</keyword>
<keyword evidence="1" id="KW-0812">Transmembrane</keyword>
<evidence type="ECO:0000256" key="1">
    <source>
        <dbReference type="SAM" id="Phobius"/>
    </source>
</evidence>
<dbReference type="AlphaFoldDB" id="A0AAE0ZJB0"/>
<dbReference type="Proteomes" id="UP001283361">
    <property type="component" value="Unassembled WGS sequence"/>
</dbReference>